<dbReference type="Gene3D" id="1.10.287.110">
    <property type="entry name" value="DnaJ domain"/>
    <property type="match status" value="1"/>
</dbReference>
<dbReference type="PANTHER" id="PTHR43096">
    <property type="entry name" value="DNAJ HOMOLOG 1, MITOCHONDRIAL-RELATED"/>
    <property type="match status" value="1"/>
</dbReference>
<evidence type="ECO:0000313" key="4">
    <source>
        <dbReference type="EMBL" id="ACF09500.1"/>
    </source>
</evidence>
<dbReference type="SMART" id="SM00271">
    <property type="entry name" value="DnaJ"/>
    <property type="match status" value="1"/>
</dbReference>
<reference evidence="4" key="2">
    <citation type="submission" date="2008-05" db="EMBL/GenBank/DDBJ databases">
        <authorList>
            <person name="Martin-Cuadrado A.-B."/>
            <person name="Rodriguez-Valera F."/>
            <person name="Moreira D."/>
            <person name="Alba J.-C."/>
            <person name="Ivars-Martinez E."/>
            <person name="Henn M.R."/>
            <person name="Talla E."/>
            <person name="Lopez-Garcia P."/>
        </authorList>
    </citation>
    <scope>NUCLEOTIDE SEQUENCE</scope>
</reference>
<proteinExistence type="predicted"/>
<accession>B3V5C6</accession>
<organism evidence="4">
    <name type="scientific">uncultured marine crenarchaeote SAT1000-23-F7</name>
    <dbReference type="NCBI Taxonomy" id="526690"/>
    <lineage>
        <taxon>Archaea</taxon>
        <taxon>Nitrososphaerota</taxon>
        <taxon>Nitrososphaeria</taxon>
        <taxon>Nitrosopumilales</taxon>
        <taxon>environmental samples</taxon>
    </lineage>
</organism>
<dbReference type="GO" id="GO:0051082">
    <property type="term" value="F:unfolded protein binding"/>
    <property type="evidence" value="ECO:0007669"/>
    <property type="project" value="TreeGrafter"/>
</dbReference>
<dbReference type="InterPro" id="IPR001623">
    <property type="entry name" value="DnaJ_domain"/>
</dbReference>
<dbReference type="GO" id="GO:0005737">
    <property type="term" value="C:cytoplasm"/>
    <property type="evidence" value="ECO:0007669"/>
    <property type="project" value="TreeGrafter"/>
</dbReference>
<dbReference type="GO" id="GO:0042026">
    <property type="term" value="P:protein refolding"/>
    <property type="evidence" value="ECO:0007669"/>
    <property type="project" value="TreeGrafter"/>
</dbReference>
<keyword evidence="1" id="KW-0143">Chaperone</keyword>
<dbReference type="CDD" id="cd06257">
    <property type="entry name" value="DnaJ"/>
    <property type="match status" value="1"/>
</dbReference>
<dbReference type="Pfam" id="PF00226">
    <property type="entry name" value="DnaJ"/>
    <property type="match status" value="1"/>
</dbReference>
<sequence length="281" mass="32518">MNYKYGVSCGILFLLFLPFNANAESVSMSVDLPIYTKSDIITIYGSITSEITLQISIIGPDGEIVADESVLIPPSDFSHSVILSDYDLERSGVHVISVMYNGNQLENEFFYDSGYNVNPMDVSNEHDTISESDQLFIFSISGIIIIGTVIFLARHSIIRKKTEYDTGEWDSKKNRDYEKYHSDWMSDEVNFERDGKKKLTDEEFRKSLLANNLPNYYEILQIQKNTSQTEIKNQYRHLAKKWHPDREKSPGAERKMVQINMAYEVLSNPKRRKMYDQHFSE</sequence>
<keyword evidence="2" id="KW-0472">Membrane</keyword>
<evidence type="ECO:0000256" key="2">
    <source>
        <dbReference type="SAM" id="Phobius"/>
    </source>
</evidence>
<name>B3V5C6_9ARCH</name>
<dbReference type="AlphaFoldDB" id="B3V5C6"/>
<keyword evidence="2" id="KW-0812">Transmembrane</keyword>
<evidence type="ECO:0000259" key="3">
    <source>
        <dbReference type="PROSITE" id="PS50076"/>
    </source>
</evidence>
<protein>
    <submittedName>
        <fullName evidence="4">Chaperone protein DnaJ</fullName>
    </submittedName>
</protein>
<evidence type="ECO:0000256" key="1">
    <source>
        <dbReference type="ARBA" id="ARBA00023186"/>
    </source>
</evidence>
<keyword evidence="2" id="KW-1133">Transmembrane helix</keyword>
<dbReference type="PROSITE" id="PS50076">
    <property type="entry name" value="DNAJ_2"/>
    <property type="match status" value="1"/>
</dbReference>
<dbReference type="SUPFAM" id="SSF46565">
    <property type="entry name" value="Chaperone J-domain"/>
    <property type="match status" value="1"/>
</dbReference>
<dbReference type="EMBL" id="EU686615">
    <property type="protein sequence ID" value="ACF09500.1"/>
    <property type="molecule type" value="Genomic_DNA"/>
</dbReference>
<dbReference type="InterPro" id="IPR036869">
    <property type="entry name" value="J_dom_sf"/>
</dbReference>
<feature type="domain" description="J" evidence="3">
    <location>
        <begin position="215"/>
        <end position="279"/>
    </location>
</feature>
<reference evidence="4" key="1">
    <citation type="journal article" date="2008" name="ISME J.">
        <title>Hindsight in the relative abundance, metabolic potential and genome dynamics of uncultivated marine archaea from comparative metagenomic analyses of bathypelagic plankton of different oceanic regions.</title>
        <authorList>
            <person name="Martin-Cuadrado A.B."/>
            <person name="Rodriguez-Valera F."/>
            <person name="Moreira D."/>
            <person name="Alba J.C."/>
            <person name="Ivars-Martinez E."/>
            <person name="Henn M.R."/>
            <person name="Talla E."/>
            <person name="Lopez-Garcia P."/>
        </authorList>
    </citation>
    <scope>NUCLEOTIDE SEQUENCE</scope>
</reference>
<dbReference type="PRINTS" id="PR00625">
    <property type="entry name" value="JDOMAIN"/>
</dbReference>
<dbReference type="PANTHER" id="PTHR43096:SF52">
    <property type="entry name" value="DNAJ HOMOLOG 1, MITOCHONDRIAL-RELATED"/>
    <property type="match status" value="1"/>
</dbReference>
<feature type="transmembrane region" description="Helical" evidence="2">
    <location>
        <begin position="135"/>
        <end position="153"/>
    </location>
</feature>